<sequence length="1817" mass="197189">MDSKSSYLSDPRCQCDFVYLCFLEDDKGYPTEQISLEELMKKSKGVNPFDIPQGVDTNDPRLDALADAGFAVGVLLQIGMPLGHTPKTLPPIVTLNSADNVTFNLFCRQVKVVSIRYARRAIIWNVFQQPEGPAGQPWAMKMSVNLTVAGLDKELNTSYFNSHPEVRDQLRKALVNLSGTAFSLQQLFYDLDNAVLQTVPDFSTVTDADAKHVLETYFRNIYIKSAKEHGLPLVAVTAVTQSDDESTLKMTAFERIVNPVPANPAATTLDHLCAINNNPVPRISGLDWNWVKPENLEESSGVIAINRNNLAAFVAANLDMTQYCFSPDVQSSGIYLEPLVGGKVLATVSASGSHVIHGEHRGYDEGFQELTKTSLMQPWLPRILTQVESNYSLDVYFEERTVRVEQSSRINVSCTQVVNKDLDPTYRISLNLIDKTRTDTYSMSVNQYGSLQLVNINEDIVDRSESPPEKKVSRDITDPGSWIAGIWDDIFSLGTTRGIESALNTIDRAAADLHELEISQLQSFVFPGARVFTYKDPFFSDHQDLVCKITYVDPVKVSPAQPQVPQQQPPLQEEQHSPVAGNPPVSPPLLSGSVGKLTASTELMQNYVQGQIISPTGKFEALQTLDGHALLFAVDSSGVLNVFEEQSGTCHTGWQVRDLSTAAIRAEFPGHSATVRTFDVGQSAVDGSIGLMMAVSLDGTDHLFMSLANSNGDTSWTAHPTWTMVPFDAINELPQATTITGALFAETRDQTQYLVVDIDRPLGNKGDPHIARYHIDPTRVSGHSWVKHDVTVDIATAVYQSVVGRVSGKPVDGIYTVGITGAGSAQLVYEPIINYYGHGPAPPRRLRLPGGAVPSAMATARNSDGSTDLYAIGEDSTLYRFPSDKQEEGLEPMVILTSDLLSGTDTLRVMAHDEVTTLWGRNRGNQVYYITCLTSQVNYPGSWSAPMPILDAIERFSPYINRVDGGNTIFAAGNGRLQKLMQGPAETGGIWQAQEITLAAPPEQSATSFMSYTTFIHVTQMDQRLSAPYARVDISADCRIPVYINGLYYVLSTVPIRITTDATGSLTVIQATGDSFSSAILTVALENASLVINPVDQMFARLTALDSAEKLRSAQFPSQTVAGGILGSPEFTALVDSSTPDRDVQAVAQNLGLLRKAYDRNAREPKKASPSAAAFTMQLRAANPKVVNFGLVDDISRGLDDLAHGRLDDLGDDLRDLGDDLGALAGDFGEFLGSIPDAISSSWGDAWENLKNAGKSVARLVYDTATNSLHILMKIGKQIYHVALDTLNAFVGAAQWAVKQINAAWDKLKAFFQTLMNWGDVRRTKDVMHNLIRLWLHDQVDKIPRARQALDSTISEVEKQVNDWARVGDWSPGLGEEASRSASATGSDPSESLTPSAKLFSDKYRDHARELQVLGASPALDLVENLFLELLTAVSNEGQVLGAVFSQLQDLTKQFHSLSVVEILQKLAAILVDGTLSSVQVVVDALLNVLAELAQSALDVLDTKLHIPIISDILKMIGVPEISFLDLFTWIGAVAVTVVYKATEGDYPFAAGDNEVHTLTSATSWDDVASLTPQSQRSTSFAVSSSSLTSFAATPKSQGPVLMSSSTQKAVFMSCHLFSGIIYLVGNFVTGLEAEDQTESIALTVGAIMVGLSSAAASAAGDFLVPMDSVDSLPFNILSYISKGSAIALKIVFSGPAQTVFTKIGEKAPVLRTGNLVVKDHRGTGAFLDAVLCLHDIVVTIWHFYELSRKTNDTTRSTAFAGEVANLASYASRISYALAVNDEEQDTRLAFIIIMGAANDAYGAWKLAEVATGASVF</sequence>
<protein>
    <submittedName>
        <fullName evidence="2">Uncharacterized protein</fullName>
    </submittedName>
</protein>
<feature type="region of interest" description="Disordered" evidence="1">
    <location>
        <begin position="559"/>
        <end position="592"/>
    </location>
</feature>
<dbReference type="OMA" id="WHIGELA"/>
<evidence type="ECO:0000256" key="1">
    <source>
        <dbReference type="SAM" id="MobiDB-lite"/>
    </source>
</evidence>
<feature type="region of interest" description="Disordered" evidence="1">
    <location>
        <begin position="1368"/>
        <end position="1395"/>
    </location>
</feature>
<name>A0A1R3S1V2_ASPC5</name>
<evidence type="ECO:0000313" key="2">
    <source>
        <dbReference type="EMBL" id="OOG00709.1"/>
    </source>
</evidence>
<accession>A0A1R3S1V2</accession>
<evidence type="ECO:0000313" key="3">
    <source>
        <dbReference type="Proteomes" id="UP000188318"/>
    </source>
</evidence>
<dbReference type="VEuPathDB" id="FungiDB:ASPCADRAFT_202544"/>
<keyword evidence="3" id="KW-1185">Reference proteome</keyword>
<feature type="compositionally biased region" description="Low complexity" evidence="1">
    <location>
        <begin position="559"/>
        <end position="572"/>
    </location>
</feature>
<dbReference type="EMBL" id="KV907493">
    <property type="protein sequence ID" value="OOG00709.1"/>
    <property type="molecule type" value="Genomic_DNA"/>
</dbReference>
<proteinExistence type="predicted"/>
<gene>
    <name evidence="2" type="ORF">ASPCADRAFT_202544</name>
</gene>
<reference evidence="3" key="1">
    <citation type="journal article" date="2017" name="Genome Biol.">
        <title>Comparative genomics reveals high biological diversity and specific adaptations in the industrially and medically important fungal genus Aspergillus.</title>
        <authorList>
            <person name="de Vries R.P."/>
            <person name="Riley R."/>
            <person name="Wiebenga A."/>
            <person name="Aguilar-Osorio G."/>
            <person name="Amillis S."/>
            <person name="Uchima C.A."/>
            <person name="Anderluh G."/>
            <person name="Asadollahi M."/>
            <person name="Askin M."/>
            <person name="Barry K."/>
            <person name="Battaglia E."/>
            <person name="Bayram O."/>
            <person name="Benocci T."/>
            <person name="Braus-Stromeyer S.A."/>
            <person name="Caldana C."/>
            <person name="Canovas D."/>
            <person name="Cerqueira G.C."/>
            <person name="Chen F."/>
            <person name="Chen W."/>
            <person name="Choi C."/>
            <person name="Clum A."/>
            <person name="Dos Santos R.A."/>
            <person name="Damasio A.R."/>
            <person name="Diallinas G."/>
            <person name="Emri T."/>
            <person name="Fekete E."/>
            <person name="Flipphi M."/>
            <person name="Freyberg S."/>
            <person name="Gallo A."/>
            <person name="Gournas C."/>
            <person name="Habgood R."/>
            <person name="Hainaut M."/>
            <person name="Harispe M.L."/>
            <person name="Henrissat B."/>
            <person name="Hilden K.S."/>
            <person name="Hope R."/>
            <person name="Hossain A."/>
            <person name="Karabika E."/>
            <person name="Karaffa L."/>
            <person name="Karanyi Z."/>
            <person name="Krasevec N."/>
            <person name="Kuo A."/>
            <person name="Kusch H."/>
            <person name="LaButti K."/>
            <person name="Lagendijk E.L."/>
            <person name="Lapidus A."/>
            <person name="Levasseur A."/>
            <person name="Lindquist E."/>
            <person name="Lipzen A."/>
            <person name="Logrieco A.F."/>
            <person name="MacCabe A."/>
            <person name="Maekelae M.R."/>
            <person name="Malavazi I."/>
            <person name="Melin P."/>
            <person name="Meyer V."/>
            <person name="Mielnichuk N."/>
            <person name="Miskei M."/>
            <person name="Molnar A.P."/>
            <person name="Mule G."/>
            <person name="Ngan C.Y."/>
            <person name="Orejas M."/>
            <person name="Orosz E."/>
            <person name="Ouedraogo J.P."/>
            <person name="Overkamp K.M."/>
            <person name="Park H.-S."/>
            <person name="Perrone G."/>
            <person name="Piumi F."/>
            <person name="Punt P.J."/>
            <person name="Ram A.F."/>
            <person name="Ramon A."/>
            <person name="Rauscher S."/>
            <person name="Record E."/>
            <person name="Riano-Pachon D.M."/>
            <person name="Robert V."/>
            <person name="Roehrig J."/>
            <person name="Ruller R."/>
            <person name="Salamov A."/>
            <person name="Salih N.S."/>
            <person name="Samson R.A."/>
            <person name="Sandor E."/>
            <person name="Sanguinetti M."/>
            <person name="Schuetze T."/>
            <person name="Sepcic K."/>
            <person name="Shelest E."/>
            <person name="Sherlock G."/>
            <person name="Sophianopoulou V."/>
            <person name="Squina F.M."/>
            <person name="Sun H."/>
            <person name="Susca A."/>
            <person name="Todd R.B."/>
            <person name="Tsang A."/>
            <person name="Unkles S.E."/>
            <person name="van de Wiele N."/>
            <person name="van Rossen-Uffink D."/>
            <person name="Oliveira J.V."/>
            <person name="Vesth T.C."/>
            <person name="Visser J."/>
            <person name="Yu J.-H."/>
            <person name="Zhou M."/>
            <person name="Andersen M.R."/>
            <person name="Archer D.B."/>
            <person name="Baker S.E."/>
            <person name="Benoit I."/>
            <person name="Brakhage A.A."/>
            <person name="Braus G.H."/>
            <person name="Fischer R."/>
            <person name="Frisvad J.C."/>
            <person name="Goldman G.H."/>
            <person name="Houbraken J."/>
            <person name="Oakley B."/>
            <person name="Pocsi I."/>
            <person name="Scazzocchio C."/>
            <person name="Seiboth B."/>
            <person name="vanKuyk P.A."/>
            <person name="Wortman J."/>
            <person name="Dyer P.S."/>
            <person name="Grigoriev I.V."/>
        </authorList>
    </citation>
    <scope>NUCLEOTIDE SEQUENCE [LARGE SCALE GENOMIC DNA]</scope>
    <source>
        <strain evidence="3">ITEM 5010</strain>
    </source>
</reference>
<dbReference type="OrthoDB" id="3235083at2759"/>
<dbReference type="STRING" id="602072.A0A1R3S1V2"/>
<dbReference type="Proteomes" id="UP000188318">
    <property type="component" value="Unassembled WGS sequence"/>
</dbReference>
<organism evidence="2 3">
    <name type="scientific">Aspergillus carbonarius (strain ITEM 5010)</name>
    <dbReference type="NCBI Taxonomy" id="602072"/>
    <lineage>
        <taxon>Eukaryota</taxon>
        <taxon>Fungi</taxon>
        <taxon>Dikarya</taxon>
        <taxon>Ascomycota</taxon>
        <taxon>Pezizomycotina</taxon>
        <taxon>Eurotiomycetes</taxon>
        <taxon>Eurotiomycetidae</taxon>
        <taxon>Eurotiales</taxon>
        <taxon>Aspergillaceae</taxon>
        <taxon>Aspergillus</taxon>
        <taxon>Aspergillus subgen. Circumdati</taxon>
    </lineage>
</organism>
<feature type="compositionally biased region" description="Polar residues" evidence="1">
    <location>
        <begin position="1380"/>
        <end position="1395"/>
    </location>
</feature>